<dbReference type="PROSITE" id="PS00134">
    <property type="entry name" value="TRYPSIN_HIS"/>
    <property type="match status" value="1"/>
</dbReference>
<feature type="domain" description="Peptidase S1" evidence="2">
    <location>
        <begin position="75"/>
        <end position="351"/>
    </location>
</feature>
<protein>
    <recommendedName>
        <fullName evidence="2">Peptidase S1 domain-containing protein</fullName>
    </recommendedName>
</protein>
<dbReference type="SUPFAM" id="SSF50494">
    <property type="entry name" value="Trypsin-like serine proteases"/>
    <property type="match status" value="1"/>
</dbReference>
<evidence type="ECO:0000313" key="3">
    <source>
        <dbReference type="EMBL" id="CAH2040381.1"/>
    </source>
</evidence>
<dbReference type="Gene3D" id="2.40.10.10">
    <property type="entry name" value="Trypsin-like serine proteases"/>
    <property type="match status" value="3"/>
</dbReference>
<dbReference type="PANTHER" id="PTHR24260:SF136">
    <property type="entry name" value="GH08193P-RELATED"/>
    <property type="match status" value="1"/>
</dbReference>
<dbReference type="InterPro" id="IPR051333">
    <property type="entry name" value="CLIP_Serine_Protease"/>
</dbReference>
<organism evidence="3 4">
    <name type="scientific">Iphiclides podalirius</name>
    <name type="common">scarce swallowtail</name>
    <dbReference type="NCBI Taxonomy" id="110791"/>
    <lineage>
        <taxon>Eukaryota</taxon>
        <taxon>Metazoa</taxon>
        <taxon>Ecdysozoa</taxon>
        <taxon>Arthropoda</taxon>
        <taxon>Hexapoda</taxon>
        <taxon>Insecta</taxon>
        <taxon>Pterygota</taxon>
        <taxon>Neoptera</taxon>
        <taxon>Endopterygota</taxon>
        <taxon>Lepidoptera</taxon>
        <taxon>Glossata</taxon>
        <taxon>Ditrysia</taxon>
        <taxon>Papilionoidea</taxon>
        <taxon>Papilionidae</taxon>
        <taxon>Papilioninae</taxon>
        <taxon>Iphiclides</taxon>
    </lineage>
</organism>
<dbReference type="Pfam" id="PF00089">
    <property type="entry name" value="Trypsin"/>
    <property type="match status" value="1"/>
</dbReference>
<gene>
    <name evidence="3" type="ORF">IPOD504_LOCUS2529</name>
</gene>
<accession>A0ABN8HVQ4</accession>
<dbReference type="PROSITE" id="PS50240">
    <property type="entry name" value="TRYPSIN_DOM"/>
    <property type="match status" value="1"/>
</dbReference>
<dbReference type="InterPro" id="IPR001254">
    <property type="entry name" value="Trypsin_dom"/>
</dbReference>
<evidence type="ECO:0000256" key="1">
    <source>
        <dbReference type="SAM" id="MobiDB-lite"/>
    </source>
</evidence>
<reference evidence="3" key="1">
    <citation type="submission" date="2022-03" db="EMBL/GenBank/DDBJ databases">
        <authorList>
            <person name="Martin H S."/>
        </authorList>
    </citation>
    <scope>NUCLEOTIDE SEQUENCE</scope>
</reference>
<dbReference type="InterPro" id="IPR043504">
    <property type="entry name" value="Peptidase_S1_PA_chymotrypsin"/>
</dbReference>
<dbReference type="InterPro" id="IPR009003">
    <property type="entry name" value="Peptidase_S1_PA"/>
</dbReference>
<name>A0ABN8HVQ4_9NEOP</name>
<sequence length="380" mass="43048">MNLILKPEFAVHLAAFCFITHFLSVKSQLLYNKNETIYVKHHNDSIEQQLQKQKMAELKQTDPPEITDHYSFVALIEIMFNDGSRRNCTGAIIHDNVVLTAAHCFEEDKFSFLQPELTGSFVIIGTKNMYDTGYEQYLPIERVLIHPDYKGWTADLALVYTFAGMMSDKPGNIIPLAEGNSFSSVHSNITVLNWNQIKRNPPPSTKKSLHSDSCSESSEEKDEYFPSGVTRPFLTDNIHANSDEHIKSTTIKTNNHESILRMEEYTIFEAHSCKHLVQKAKSPVYQIVNENKTICYYTKGPKKVQGNSGAPAVHRNHLVALSAGDLFNDEEHIIIGTKISCYCTWIGENLPGGGDHLQCCTDCCDGMSLERKLESYFKRR</sequence>
<feature type="non-terminal residue" evidence="3">
    <location>
        <position position="380"/>
    </location>
</feature>
<evidence type="ECO:0000313" key="4">
    <source>
        <dbReference type="Proteomes" id="UP000837857"/>
    </source>
</evidence>
<dbReference type="EMBL" id="OW152824">
    <property type="protein sequence ID" value="CAH2040381.1"/>
    <property type="molecule type" value="Genomic_DNA"/>
</dbReference>
<evidence type="ECO:0000259" key="2">
    <source>
        <dbReference type="PROSITE" id="PS50240"/>
    </source>
</evidence>
<feature type="region of interest" description="Disordered" evidence="1">
    <location>
        <begin position="200"/>
        <end position="228"/>
    </location>
</feature>
<dbReference type="InterPro" id="IPR018114">
    <property type="entry name" value="TRYPSIN_HIS"/>
</dbReference>
<dbReference type="Proteomes" id="UP000837857">
    <property type="component" value="Chromosome 12"/>
</dbReference>
<dbReference type="PANTHER" id="PTHR24260">
    <property type="match status" value="1"/>
</dbReference>
<keyword evidence="4" id="KW-1185">Reference proteome</keyword>
<proteinExistence type="predicted"/>
<dbReference type="SMART" id="SM00020">
    <property type="entry name" value="Tryp_SPc"/>
    <property type="match status" value="1"/>
</dbReference>